<keyword evidence="2 5" id="KW-0547">Nucleotide-binding</keyword>
<evidence type="ECO:0000256" key="2">
    <source>
        <dbReference type="ARBA" id="ARBA00022741"/>
    </source>
</evidence>
<dbReference type="InterPro" id="IPR030231">
    <property type="entry name" value="Gpn2"/>
</dbReference>
<dbReference type="GO" id="GO:0003924">
    <property type="term" value="F:GTPase activity"/>
    <property type="evidence" value="ECO:0007669"/>
    <property type="project" value="TreeGrafter"/>
</dbReference>
<comment type="similarity">
    <text evidence="1 5">Belongs to the GPN-loop GTPase family.</text>
</comment>
<name>A0A3N4HE95_ASCIM</name>
<reference evidence="6 7" key="1">
    <citation type="journal article" date="2018" name="Nat. Ecol. Evol.">
        <title>Pezizomycetes genomes reveal the molecular basis of ectomycorrhizal truffle lifestyle.</title>
        <authorList>
            <person name="Murat C."/>
            <person name="Payen T."/>
            <person name="Noel B."/>
            <person name="Kuo A."/>
            <person name="Morin E."/>
            <person name="Chen J."/>
            <person name="Kohler A."/>
            <person name="Krizsan K."/>
            <person name="Balestrini R."/>
            <person name="Da Silva C."/>
            <person name="Montanini B."/>
            <person name="Hainaut M."/>
            <person name="Levati E."/>
            <person name="Barry K.W."/>
            <person name="Belfiori B."/>
            <person name="Cichocki N."/>
            <person name="Clum A."/>
            <person name="Dockter R.B."/>
            <person name="Fauchery L."/>
            <person name="Guy J."/>
            <person name="Iotti M."/>
            <person name="Le Tacon F."/>
            <person name="Lindquist E.A."/>
            <person name="Lipzen A."/>
            <person name="Malagnac F."/>
            <person name="Mello A."/>
            <person name="Molinier V."/>
            <person name="Miyauchi S."/>
            <person name="Poulain J."/>
            <person name="Riccioni C."/>
            <person name="Rubini A."/>
            <person name="Sitrit Y."/>
            <person name="Splivallo R."/>
            <person name="Traeger S."/>
            <person name="Wang M."/>
            <person name="Zifcakova L."/>
            <person name="Wipf D."/>
            <person name="Zambonelli A."/>
            <person name="Paolocci F."/>
            <person name="Nowrousian M."/>
            <person name="Ottonello S."/>
            <person name="Baldrian P."/>
            <person name="Spatafora J.W."/>
            <person name="Henrissat B."/>
            <person name="Nagy L.G."/>
            <person name="Aury J.M."/>
            <person name="Wincker P."/>
            <person name="Grigoriev I.V."/>
            <person name="Bonfante P."/>
            <person name="Martin F.M."/>
        </authorList>
    </citation>
    <scope>NUCLEOTIDE SEQUENCE [LARGE SCALE GENOMIC DNA]</scope>
    <source>
        <strain evidence="6 7">RN42</strain>
    </source>
</reference>
<dbReference type="EMBL" id="ML119858">
    <property type="protein sequence ID" value="RPA72529.1"/>
    <property type="molecule type" value="Genomic_DNA"/>
</dbReference>
<keyword evidence="4 5" id="KW-0342">GTP-binding</keyword>
<proteinExistence type="inferred from homology"/>
<dbReference type="Gene3D" id="3.40.50.300">
    <property type="entry name" value="P-loop containing nucleotide triphosphate hydrolases"/>
    <property type="match status" value="1"/>
</dbReference>
<evidence type="ECO:0000256" key="3">
    <source>
        <dbReference type="ARBA" id="ARBA00022801"/>
    </source>
</evidence>
<dbReference type="Pfam" id="PF03029">
    <property type="entry name" value="ATP_bind_1"/>
    <property type="match status" value="1"/>
</dbReference>
<dbReference type="InterPro" id="IPR004130">
    <property type="entry name" value="Gpn"/>
</dbReference>
<comment type="subunit">
    <text evidence="5">Binds to RNA polymerase II (RNAPII).</text>
</comment>
<evidence type="ECO:0000256" key="1">
    <source>
        <dbReference type="ARBA" id="ARBA00005290"/>
    </source>
</evidence>
<dbReference type="PANTHER" id="PTHR21231">
    <property type="entry name" value="XPA-BINDING PROTEIN 1-RELATED"/>
    <property type="match status" value="1"/>
</dbReference>
<dbReference type="SUPFAM" id="SSF52540">
    <property type="entry name" value="P-loop containing nucleoside triphosphate hydrolases"/>
    <property type="match status" value="1"/>
</dbReference>
<dbReference type="InterPro" id="IPR027417">
    <property type="entry name" value="P-loop_NTPase"/>
</dbReference>
<gene>
    <name evidence="6" type="ORF">BJ508DRAFT_419437</name>
</gene>
<keyword evidence="3 5" id="KW-0378">Hydrolase</keyword>
<dbReference type="Proteomes" id="UP000275078">
    <property type="component" value="Unassembled WGS sequence"/>
</dbReference>
<dbReference type="GO" id="GO:0005737">
    <property type="term" value="C:cytoplasm"/>
    <property type="evidence" value="ECO:0007669"/>
    <property type="project" value="TreeGrafter"/>
</dbReference>
<dbReference type="GO" id="GO:0005525">
    <property type="term" value="F:GTP binding"/>
    <property type="evidence" value="ECO:0007669"/>
    <property type="project" value="UniProtKB-KW"/>
</dbReference>
<evidence type="ECO:0000313" key="6">
    <source>
        <dbReference type="EMBL" id="RPA72529.1"/>
    </source>
</evidence>
<dbReference type="PANTHER" id="PTHR21231:SF3">
    <property type="entry name" value="GPN-LOOP GTPASE 2"/>
    <property type="match status" value="1"/>
</dbReference>
<keyword evidence="7" id="KW-1185">Reference proteome</keyword>
<organism evidence="6 7">
    <name type="scientific">Ascobolus immersus RN42</name>
    <dbReference type="NCBI Taxonomy" id="1160509"/>
    <lineage>
        <taxon>Eukaryota</taxon>
        <taxon>Fungi</taxon>
        <taxon>Dikarya</taxon>
        <taxon>Ascomycota</taxon>
        <taxon>Pezizomycotina</taxon>
        <taxon>Pezizomycetes</taxon>
        <taxon>Pezizales</taxon>
        <taxon>Ascobolaceae</taxon>
        <taxon>Ascobolus</taxon>
    </lineage>
</organism>
<dbReference type="STRING" id="1160509.A0A3N4HE95"/>
<protein>
    <recommendedName>
        <fullName evidence="5">GPN-loop GTPase 2</fullName>
    </recommendedName>
</protein>
<evidence type="ECO:0000256" key="5">
    <source>
        <dbReference type="RuleBase" id="RU365059"/>
    </source>
</evidence>
<dbReference type="CDD" id="cd17871">
    <property type="entry name" value="GPN2"/>
    <property type="match status" value="1"/>
</dbReference>
<sequence>MPFAQLVIGPPGSGKSTYTFGMHQYLSAIGRKSSCVNLDPANDHVQYPCAVDVRDLVKLEDVMDEETLGPNGSVVYAMECVEENWGWMEQRLKRLGEDYVIFDCPGQVELFTVHDSLRKIIRKIEKMGYRLTVINLSDSHYLTTPSKFISILLLSLRSMLNLPYPTLHVLSKIDLLSTYSPLPFRLDFYTEVQDLTHLIPLLEQEPGMKKFAKLNEAICELVENFGLVGFEVLAVEDRKSMTRLLQAIDRAGGYVFGSSEGAGDDVFQLAMRQGWGEEVDIQERWVDRKEEYDEMERREMEEARERVLAEGEAMGGM</sequence>
<dbReference type="OrthoDB" id="5839at2759"/>
<evidence type="ECO:0000256" key="4">
    <source>
        <dbReference type="ARBA" id="ARBA00023134"/>
    </source>
</evidence>
<dbReference type="FunFam" id="3.40.50.300:FF:000338">
    <property type="entry name" value="GPN-loop GTPase 2"/>
    <property type="match status" value="1"/>
</dbReference>
<accession>A0A3N4HE95</accession>
<evidence type="ECO:0000313" key="7">
    <source>
        <dbReference type="Proteomes" id="UP000275078"/>
    </source>
</evidence>
<dbReference type="AlphaFoldDB" id="A0A3N4HE95"/>
<comment type="function">
    <text evidence="5">Small GTPase required for proper localization of RNA polymerase II and III (RNAPII and RNAPIII). May act at an RNAP assembly step prior to nuclear import.</text>
</comment>